<gene>
    <name evidence="9" type="ORF">JJE72_08715</name>
</gene>
<keyword evidence="3" id="KW-0547">Nucleotide-binding</keyword>
<organism evidence="9 10">
    <name type="scientific">Sinomonas cellulolyticus</name>
    <dbReference type="NCBI Taxonomy" id="2801916"/>
    <lineage>
        <taxon>Bacteria</taxon>
        <taxon>Bacillati</taxon>
        <taxon>Actinomycetota</taxon>
        <taxon>Actinomycetes</taxon>
        <taxon>Micrococcales</taxon>
        <taxon>Micrococcaceae</taxon>
        <taxon>Sinomonas</taxon>
    </lineage>
</organism>
<evidence type="ECO:0000256" key="5">
    <source>
        <dbReference type="ARBA" id="ARBA00022840"/>
    </source>
</evidence>
<dbReference type="EMBL" id="JAERRC010000022">
    <property type="protein sequence ID" value="MBL0705586.1"/>
    <property type="molecule type" value="Genomic_DNA"/>
</dbReference>
<dbReference type="InterPro" id="IPR031475">
    <property type="entry name" value="NBD_C"/>
</dbReference>
<comment type="similarity">
    <text evidence="1">Belongs to the four-carbon acid sugar kinase family.</text>
</comment>
<evidence type="ECO:0000313" key="9">
    <source>
        <dbReference type="EMBL" id="MBL0705586.1"/>
    </source>
</evidence>
<keyword evidence="6" id="KW-0119">Carbohydrate metabolism</keyword>
<dbReference type="InterPro" id="IPR042213">
    <property type="entry name" value="NBD_C_sf"/>
</dbReference>
<evidence type="ECO:0000256" key="4">
    <source>
        <dbReference type="ARBA" id="ARBA00022777"/>
    </source>
</evidence>
<dbReference type="InterPro" id="IPR010737">
    <property type="entry name" value="4-carb_acid_sugar_kinase_N"/>
</dbReference>
<protein>
    <submittedName>
        <fullName evidence="9">Uncharacterized protein</fullName>
    </submittedName>
</protein>
<dbReference type="Gene3D" id="3.40.50.10840">
    <property type="entry name" value="Putative sugar-binding, N-terminal domain"/>
    <property type="match status" value="1"/>
</dbReference>
<dbReference type="InterPro" id="IPR037051">
    <property type="entry name" value="4-carb_acid_sugar_kinase_N_sf"/>
</dbReference>
<keyword evidence="10" id="KW-1185">Reference proteome</keyword>
<accession>A0ABS1K1Q1</accession>
<dbReference type="Gene3D" id="3.40.980.20">
    <property type="entry name" value="Four-carbon acid sugar kinase, nucleotide binding domain"/>
    <property type="match status" value="1"/>
</dbReference>
<keyword evidence="2" id="KW-0808">Transferase</keyword>
<proteinExistence type="inferred from homology"/>
<evidence type="ECO:0000259" key="7">
    <source>
        <dbReference type="Pfam" id="PF07005"/>
    </source>
</evidence>
<dbReference type="Pfam" id="PF07005">
    <property type="entry name" value="SBD_N"/>
    <property type="match status" value="1"/>
</dbReference>
<dbReference type="Proteomes" id="UP000639051">
    <property type="component" value="Unassembled WGS sequence"/>
</dbReference>
<comment type="caution">
    <text evidence="9">The sequence shown here is derived from an EMBL/GenBank/DDBJ whole genome shotgun (WGS) entry which is preliminary data.</text>
</comment>
<dbReference type="SUPFAM" id="SSF142764">
    <property type="entry name" value="YgbK-like"/>
    <property type="match status" value="1"/>
</dbReference>
<evidence type="ECO:0000313" key="10">
    <source>
        <dbReference type="Proteomes" id="UP000639051"/>
    </source>
</evidence>
<evidence type="ECO:0000256" key="2">
    <source>
        <dbReference type="ARBA" id="ARBA00022679"/>
    </source>
</evidence>
<reference evidence="9 10" key="1">
    <citation type="submission" date="2021-01" db="EMBL/GenBank/DDBJ databases">
        <title>Genome public.</title>
        <authorList>
            <person name="Liu C."/>
            <person name="Sun Q."/>
        </authorList>
    </citation>
    <scope>NUCLEOTIDE SEQUENCE [LARGE SCALE GENOMIC DNA]</scope>
    <source>
        <strain evidence="9 10">JC656</strain>
    </source>
</reference>
<evidence type="ECO:0000256" key="3">
    <source>
        <dbReference type="ARBA" id="ARBA00022741"/>
    </source>
</evidence>
<dbReference type="Pfam" id="PF17042">
    <property type="entry name" value="NBD_C"/>
    <property type="match status" value="1"/>
</dbReference>
<evidence type="ECO:0000259" key="8">
    <source>
        <dbReference type="Pfam" id="PF17042"/>
    </source>
</evidence>
<sequence length="498" mass="52060">MPLEAEALANYPAERTVSASAVAERVAQSGRVLIVLDDDPTGTQSVSDLPVLNAWEPEDFRWAFECRIDGLRPAAVYVLTNTRSLGPDEAAERNREVVAAASLAAREAGVRLGFVSRSDSTLRGHFPLETDVLAEAIVAQGGAPIDGVVMVPAFPDAGRVTIGGQHYVRTTAAGSDSSDGAPQASLTPVSETEFARDATFGFSTSYLPAYVEEKTGGRRRADSVIVLDLGIVRAGADAIADAIAPATDSTPIVVDVTGENDLRALALGLDEAERRGKELLYRVGPPFVRARIGQEARQPLTADEVYHPGTGGPERTDLAPGGLIVVGSHVGLTTRQLERLTAEHSSAVTVEIDVNALLDPAGAAGHLGATVDAVVRALAHGDVIVHTSRTLVRADDPAQSLHIARTVSSAVVHVVKAVLEASPPRFVIAKGGITSSDVAAHGLQIRHAIVRGPMLPGIVSLWEPVDGPARGIPYIVFAGNVGDDESLAAVTRTLSSTF</sequence>
<name>A0ABS1K1Q1_9MICC</name>
<evidence type="ECO:0000256" key="6">
    <source>
        <dbReference type="ARBA" id="ARBA00023277"/>
    </source>
</evidence>
<evidence type="ECO:0000256" key="1">
    <source>
        <dbReference type="ARBA" id="ARBA00005715"/>
    </source>
</evidence>
<dbReference type="RefSeq" id="WP_189693900.1">
    <property type="nucleotide sequence ID" value="NZ_BNCM01000007.1"/>
</dbReference>
<feature type="domain" description="Four-carbon acid sugar kinase N-terminal" evidence="7">
    <location>
        <begin position="33"/>
        <end position="290"/>
    </location>
</feature>
<feature type="domain" description="Four-carbon acid sugar kinase nucleotide binding" evidence="8">
    <location>
        <begin position="323"/>
        <end position="487"/>
    </location>
</feature>
<keyword evidence="5" id="KW-0067">ATP-binding</keyword>
<keyword evidence="4" id="KW-0418">Kinase</keyword>